<evidence type="ECO:0000256" key="1">
    <source>
        <dbReference type="ARBA" id="ARBA00004429"/>
    </source>
</evidence>
<feature type="transmembrane region" description="Helical" evidence="9">
    <location>
        <begin position="121"/>
        <end position="142"/>
    </location>
</feature>
<dbReference type="Pfam" id="PF04143">
    <property type="entry name" value="Sulf_transp"/>
    <property type="match status" value="1"/>
</dbReference>
<protein>
    <submittedName>
        <fullName evidence="10">YeeE/YedE family protein</fullName>
    </submittedName>
</protein>
<keyword evidence="5 9" id="KW-0812">Transmembrane</keyword>
<evidence type="ECO:0000256" key="4">
    <source>
        <dbReference type="ARBA" id="ARBA00022519"/>
    </source>
</evidence>
<evidence type="ECO:0000256" key="2">
    <source>
        <dbReference type="ARBA" id="ARBA00022448"/>
    </source>
</evidence>
<comment type="similarity">
    <text evidence="8">Belongs to the TsuA/YedE (TC 9.B.102) family.</text>
</comment>
<evidence type="ECO:0000256" key="6">
    <source>
        <dbReference type="ARBA" id="ARBA00022989"/>
    </source>
</evidence>
<keyword evidence="6 9" id="KW-1133">Transmembrane helix</keyword>
<comment type="subcellular location">
    <subcellularLocation>
        <location evidence="1">Cell inner membrane</location>
        <topology evidence="1">Multi-pass membrane protein</topology>
    </subcellularLocation>
</comment>
<evidence type="ECO:0000313" key="10">
    <source>
        <dbReference type="EMBL" id="MBC3882623.1"/>
    </source>
</evidence>
<keyword evidence="2" id="KW-0813">Transport</keyword>
<reference evidence="10" key="1">
    <citation type="submission" date="2020-08" db="EMBL/GenBank/DDBJ databases">
        <title>Novel species isolated from subtropical streams in China.</title>
        <authorList>
            <person name="Lu H."/>
        </authorList>
    </citation>
    <scope>NUCLEOTIDE SEQUENCE</scope>
    <source>
        <strain evidence="10">LX22W</strain>
    </source>
</reference>
<comment type="caution">
    <text evidence="10">The sequence shown here is derived from an EMBL/GenBank/DDBJ whole genome shotgun (WGS) entry which is preliminary data.</text>
</comment>
<feature type="transmembrane region" description="Helical" evidence="9">
    <location>
        <begin position="52"/>
        <end position="72"/>
    </location>
</feature>
<feature type="transmembrane region" description="Helical" evidence="9">
    <location>
        <begin position="12"/>
        <end position="31"/>
    </location>
</feature>
<gene>
    <name evidence="10" type="ORF">H8K36_14635</name>
</gene>
<proteinExistence type="inferred from homology"/>
<name>A0A923HRH5_9BURK</name>
<keyword evidence="11" id="KW-1185">Reference proteome</keyword>
<evidence type="ECO:0000256" key="5">
    <source>
        <dbReference type="ARBA" id="ARBA00022692"/>
    </source>
</evidence>
<dbReference type="PANTHER" id="PTHR30574:SF1">
    <property type="entry name" value="SULPHUR TRANSPORT DOMAIN-CONTAINING PROTEIN"/>
    <property type="match status" value="1"/>
</dbReference>
<keyword evidence="3" id="KW-1003">Cell membrane</keyword>
<sequence length="146" mass="15201">MVIDWNAFTPFTSLAGGVLIGIAASLLLAGLGRIAGITGIVADALQMKADDLLWRLCFIIGLVTAPSCYLLFSPLPLSEIATDWPTIIVAGLIVGFGSRLGSGCTSGHGVCGISRGSKRSILATMLFMLTGFITVFVVRHLFASGV</sequence>
<feature type="transmembrane region" description="Helical" evidence="9">
    <location>
        <begin position="84"/>
        <end position="101"/>
    </location>
</feature>
<dbReference type="PANTHER" id="PTHR30574">
    <property type="entry name" value="INNER MEMBRANE PROTEIN YEDE"/>
    <property type="match status" value="1"/>
</dbReference>
<evidence type="ECO:0000256" key="3">
    <source>
        <dbReference type="ARBA" id="ARBA00022475"/>
    </source>
</evidence>
<evidence type="ECO:0000256" key="8">
    <source>
        <dbReference type="ARBA" id="ARBA00035655"/>
    </source>
</evidence>
<dbReference type="Proteomes" id="UP000627446">
    <property type="component" value="Unassembled WGS sequence"/>
</dbReference>
<organism evidence="10 11">
    <name type="scientific">Undibacterium nitidum</name>
    <dbReference type="NCBI Taxonomy" id="2762298"/>
    <lineage>
        <taxon>Bacteria</taxon>
        <taxon>Pseudomonadati</taxon>
        <taxon>Pseudomonadota</taxon>
        <taxon>Betaproteobacteria</taxon>
        <taxon>Burkholderiales</taxon>
        <taxon>Oxalobacteraceae</taxon>
        <taxon>Undibacterium</taxon>
    </lineage>
</organism>
<dbReference type="GO" id="GO:0005886">
    <property type="term" value="C:plasma membrane"/>
    <property type="evidence" value="ECO:0007669"/>
    <property type="project" value="UniProtKB-SubCell"/>
</dbReference>
<evidence type="ECO:0000313" key="11">
    <source>
        <dbReference type="Proteomes" id="UP000627446"/>
    </source>
</evidence>
<accession>A0A923HRH5</accession>
<dbReference type="EMBL" id="JACOFZ010000006">
    <property type="protein sequence ID" value="MBC3882623.1"/>
    <property type="molecule type" value="Genomic_DNA"/>
</dbReference>
<evidence type="ECO:0000256" key="7">
    <source>
        <dbReference type="ARBA" id="ARBA00023136"/>
    </source>
</evidence>
<evidence type="ECO:0000256" key="9">
    <source>
        <dbReference type="SAM" id="Phobius"/>
    </source>
</evidence>
<keyword evidence="4" id="KW-0997">Cell inner membrane</keyword>
<dbReference type="InterPro" id="IPR007272">
    <property type="entry name" value="Sulf_transp_TsuA/YedE"/>
</dbReference>
<keyword evidence="7 9" id="KW-0472">Membrane</keyword>
<dbReference type="AlphaFoldDB" id="A0A923HRH5"/>